<dbReference type="CDD" id="cd01650">
    <property type="entry name" value="RT_nLTR_like"/>
    <property type="match status" value="1"/>
</dbReference>
<name>A0A6A0H940_HYAAZ</name>
<dbReference type="PROSITE" id="PS00028">
    <property type="entry name" value="ZINC_FINGER_C2H2_1"/>
    <property type="match status" value="1"/>
</dbReference>
<dbReference type="SUPFAM" id="SSF56672">
    <property type="entry name" value="DNA/RNA polymerases"/>
    <property type="match status" value="1"/>
</dbReference>
<reference evidence="5" key="1">
    <citation type="submission" date="2014-08" db="EMBL/GenBank/DDBJ databases">
        <authorList>
            <person name="Murali S."/>
            <person name="Richards S."/>
            <person name="Bandaranaike D."/>
            <person name="Bellair M."/>
            <person name="Blankenburg K."/>
            <person name="Chao H."/>
            <person name="Dinh H."/>
            <person name="Doddapaneni H."/>
            <person name="Dugan-Rocha S."/>
            <person name="Elkadiri S."/>
            <person name="Gnanaolivu R."/>
            <person name="Hughes D."/>
            <person name="Lee S."/>
            <person name="Li M."/>
            <person name="Ming W."/>
            <person name="Munidasa M."/>
            <person name="Muniz J."/>
            <person name="Nguyen L."/>
            <person name="Osuji N."/>
            <person name="Pu L.-L."/>
            <person name="Puazo M."/>
            <person name="Skinner E."/>
            <person name="Qu C."/>
            <person name="Quiroz J."/>
            <person name="Raj R."/>
            <person name="Weissenberger G."/>
            <person name="Xin Y."/>
            <person name="Zou X."/>
            <person name="Han Y."/>
            <person name="Worley K."/>
            <person name="Muzny D."/>
            <person name="Gibbs R."/>
        </authorList>
    </citation>
    <scope>NUCLEOTIDE SEQUENCE</scope>
    <source>
        <strain evidence="5">HAZT.00-mixed</strain>
        <tissue evidence="5">Whole organism</tissue>
    </source>
</reference>
<dbReference type="InterPro" id="IPR043128">
    <property type="entry name" value="Rev_trsase/Diguanyl_cyclase"/>
</dbReference>
<reference evidence="5" key="3">
    <citation type="submission" date="2019-06" db="EMBL/GenBank/DDBJ databases">
        <authorList>
            <person name="Poynton C."/>
            <person name="Hasenbein S."/>
            <person name="Benoit J.B."/>
            <person name="Sepulveda M.S."/>
            <person name="Poelchau M.F."/>
            <person name="Murali S.C."/>
            <person name="Chen S."/>
            <person name="Glastad K.M."/>
            <person name="Werren J.H."/>
            <person name="Vineis J.H."/>
            <person name="Bowen J.L."/>
            <person name="Friedrich M."/>
            <person name="Jones J."/>
            <person name="Robertson H.M."/>
            <person name="Feyereisen R."/>
            <person name="Mechler-Hickson A."/>
            <person name="Mathers N."/>
            <person name="Lee C.E."/>
            <person name="Colbourne J.K."/>
            <person name="Biales A."/>
            <person name="Johnston J.S."/>
            <person name="Wellborn G.A."/>
            <person name="Rosendale A.J."/>
            <person name="Cridge A.G."/>
            <person name="Munoz-Torres M.C."/>
            <person name="Bain P.A."/>
            <person name="Manny A.R."/>
            <person name="Major K.M."/>
            <person name="Lambert F.N."/>
            <person name="Vulpe C.D."/>
            <person name="Tuck P."/>
            <person name="Blalock B.J."/>
            <person name="Lin Y.-Y."/>
            <person name="Smith M.E."/>
            <person name="Ochoa-Acuna H."/>
            <person name="Chen M.-J.M."/>
            <person name="Childers C.P."/>
            <person name="Qu J."/>
            <person name="Dugan S."/>
            <person name="Lee S.L."/>
            <person name="Chao H."/>
            <person name="Dinh H."/>
            <person name="Han Y."/>
            <person name="Doddapaneni H."/>
            <person name="Worley K.C."/>
            <person name="Muzny D.M."/>
            <person name="Gibbs R.A."/>
            <person name="Richards S."/>
        </authorList>
    </citation>
    <scope>NUCLEOTIDE SEQUENCE</scope>
    <source>
        <strain evidence="5">HAZT.00-mixed</strain>
        <tissue evidence="5">Whole organism</tissue>
    </source>
</reference>
<accession>A0A6A0H940</accession>
<dbReference type="Pfam" id="PF00078">
    <property type="entry name" value="RVT_1"/>
    <property type="match status" value="1"/>
</dbReference>
<comment type="caution">
    <text evidence="5">The sequence shown here is derived from an EMBL/GenBank/DDBJ whole genome shotgun (WGS) entry which is preliminary data.</text>
</comment>
<dbReference type="GO" id="GO:0008270">
    <property type="term" value="F:zinc ion binding"/>
    <property type="evidence" value="ECO:0007669"/>
    <property type="project" value="UniProtKB-KW"/>
</dbReference>
<dbReference type="Gene3D" id="3.30.70.270">
    <property type="match status" value="1"/>
</dbReference>
<evidence type="ECO:0000256" key="1">
    <source>
        <dbReference type="PROSITE-ProRule" id="PRU00042"/>
    </source>
</evidence>
<evidence type="ECO:0000259" key="3">
    <source>
        <dbReference type="PROSITE" id="PS50157"/>
    </source>
</evidence>
<sequence>MNDNPAAPAAGADGNPAPAPVHLCPECGRAFTSARGLGAHRRRAHANEYHAEAALAHRSRGSGNWTDEEKAMLARAEATLIYEGRFRPTSANLQLAGVFPSRTDQAIKARRRTADHKTRVREIVDELNAPHPGPEVAEVPVPDSAALVVAYAAVLDTGGELAPGGGMDWGDALLTEAFAELTTLAGANDPVALKARAVEAAERHAEHVLRSARARPQNRAGGAGRAPPVHTRPAPVAPAGRRQLRRTQYKEVQSLYNRDRRRAAEHVLSGDWSRQVARAAPPGTFAYWRDLFETGSAPDDRDVAPIGDTKWNLANPITVAEVLSGLKSTRQSACGPDRVDLRTLKQAPVASLCKMFNLWLVAEHLPTGYRMSCSTLIPKVNNPEHPRDLRPIAVASHVVRLFHKILAIRMARECPLSERQKAFVPVDGCQMNLAIIDAVIHQARTLKSAVHLAFLDLAKAFDSVSLHTIERAMARMGCPPPIRHVIMSGYQDARTVLSYGGQTLGEARLTRGVKQGDPLSPLLFNFVVDEAIQAGLLCPTGVSVEGERVSILAFADDLVVCCSTPVGLQNTVDTVLGVLRSGGLSANPGKCRALHLEVDRKAKKWYVDTTRALTVGGTPVAAIGPEDTCKYLGVLVGAAGKKASYGNILEDGITQLTHAPLKPQQRLFLLVNHLIPKLMHRIVLGQVYRTQLCRMDQRVRVACRAWLKLPTDVPDAMLHASVGSGGMGVPSLVTRIPLAKQRRLAKCLTASDPVVRAWHRVSLSN</sequence>
<dbReference type="InterPro" id="IPR043502">
    <property type="entry name" value="DNA/RNA_pol_sf"/>
</dbReference>
<dbReference type="Proteomes" id="UP000711488">
    <property type="component" value="Unassembled WGS sequence"/>
</dbReference>
<dbReference type="EMBL" id="JQDR03003919">
    <property type="protein sequence ID" value="KAA0202280.1"/>
    <property type="molecule type" value="Genomic_DNA"/>
</dbReference>
<protein>
    <recommendedName>
        <fullName evidence="6">Reverse transcriptase domain-containing protein</fullName>
    </recommendedName>
</protein>
<dbReference type="Gene3D" id="3.30.160.60">
    <property type="entry name" value="Classic Zinc Finger"/>
    <property type="match status" value="1"/>
</dbReference>
<dbReference type="InterPro" id="IPR000477">
    <property type="entry name" value="RT_dom"/>
</dbReference>
<feature type="domain" description="Reverse transcriptase" evidence="4">
    <location>
        <begin position="358"/>
        <end position="636"/>
    </location>
</feature>
<evidence type="ECO:0000259" key="4">
    <source>
        <dbReference type="PROSITE" id="PS50878"/>
    </source>
</evidence>
<feature type="region of interest" description="Disordered" evidence="2">
    <location>
        <begin position="209"/>
        <end position="244"/>
    </location>
</feature>
<dbReference type="PROSITE" id="PS50157">
    <property type="entry name" value="ZINC_FINGER_C2H2_2"/>
    <property type="match status" value="1"/>
</dbReference>
<keyword evidence="1" id="KW-0479">Metal-binding</keyword>
<evidence type="ECO:0000256" key="2">
    <source>
        <dbReference type="SAM" id="MobiDB-lite"/>
    </source>
</evidence>
<dbReference type="AlphaFoldDB" id="A0A6A0H940"/>
<evidence type="ECO:0008006" key="6">
    <source>
        <dbReference type="Google" id="ProtNLM"/>
    </source>
</evidence>
<dbReference type="GO" id="GO:0071897">
    <property type="term" value="P:DNA biosynthetic process"/>
    <property type="evidence" value="ECO:0007669"/>
    <property type="project" value="UniProtKB-ARBA"/>
</dbReference>
<keyword evidence="1" id="KW-0863">Zinc-finger</keyword>
<dbReference type="PROSITE" id="PS50878">
    <property type="entry name" value="RT_POL"/>
    <property type="match status" value="1"/>
</dbReference>
<organism evidence="5">
    <name type="scientific">Hyalella azteca</name>
    <name type="common">Amphipod</name>
    <dbReference type="NCBI Taxonomy" id="294128"/>
    <lineage>
        <taxon>Eukaryota</taxon>
        <taxon>Metazoa</taxon>
        <taxon>Ecdysozoa</taxon>
        <taxon>Arthropoda</taxon>
        <taxon>Crustacea</taxon>
        <taxon>Multicrustacea</taxon>
        <taxon>Malacostraca</taxon>
        <taxon>Eumalacostraca</taxon>
        <taxon>Peracarida</taxon>
        <taxon>Amphipoda</taxon>
        <taxon>Senticaudata</taxon>
        <taxon>Talitrida</taxon>
        <taxon>Talitroidea</taxon>
        <taxon>Hyalellidae</taxon>
        <taxon>Hyalella</taxon>
    </lineage>
</organism>
<gene>
    <name evidence="5" type="ORF">HAZT_HAZT008519</name>
</gene>
<evidence type="ECO:0000313" key="5">
    <source>
        <dbReference type="EMBL" id="KAA0202280.1"/>
    </source>
</evidence>
<dbReference type="InterPro" id="IPR013087">
    <property type="entry name" value="Znf_C2H2_type"/>
</dbReference>
<keyword evidence="1" id="KW-0862">Zinc</keyword>
<proteinExistence type="predicted"/>
<feature type="domain" description="C2H2-type" evidence="3">
    <location>
        <begin position="22"/>
        <end position="50"/>
    </location>
</feature>
<reference evidence="5" key="2">
    <citation type="journal article" date="2018" name="Environ. Sci. Technol.">
        <title>The Toxicogenome of Hyalella azteca: A Model for Sediment Ecotoxicology and Evolutionary Toxicology.</title>
        <authorList>
            <person name="Poynton H.C."/>
            <person name="Hasenbein S."/>
            <person name="Benoit J.B."/>
            <person name="Sepulveda M.S."/>
            <person name="Poelchau M.F."/>
            <person name="Hughes D.S.T."/>
            <person name="Murali S.C."/>
            <person name="Chen S."/>
            <person name="Glastad K.M."/>
            <person name="Goodisman M.A.D."/>
            <person name="Werren J.H."/>
            <person name="Vineis J.H."/>
            <person name="Bowen J.L."/>
            <person name="Friedrich M."/>
            <person name="Jones J."/>
            <person name="Robertson H.M."/>
            <person name="Feyereisen R."/>
            <person name="Mechler-Hickson A."/>
            <person name="Mathers N."/>
            <person name="Lee C.E."/>
            <person name="Colbourne J.K."/>
            <person name="Biales A."/>
            <person name="Johnston J.S."/>
            <person name="Wellborn G.A."/>
            <person name="Rosendale A.J."/>
            <person name="Cridge A.G."/>
            <person name="Munoz-Torres M.C."/>
            <person name="Bain P.A."/>
            <person name="Manny A.R."/>
            <person name="Major K.M."/>
            <person name="Lambert F.N."/>
            <person name="Vulpe C.D."/>
            <person name="Tuck P."/>
            <person name="Blalock B.J."/>
            <person name="Lin Y.Y."/>
            <person name="Smith M.E."/>
            <person name="Ochoa-Acuna H."/>
            <person name="Chen M.M."/>
            <person name="Childers C.P."/>
            <person name="Qu J."/>
            <person name="Dugan S."/>
            <person name="Lee S.L."/>
            <person name="Chao H."/>
            <person name="Dinh H."/>
            <person name="Han Y."/>
            <person name="Doddapaneni H."/>
            <person name="Worley K.C."/>
            <person name="Muzny D.M."/>
            <person name="Gibbs R.A."/>
            <person name="Richards S."/>
        </authorList>
    </citation>
    <scope>NUCLEOTIDE SEQUENCE</scope>
    <source>
        <strain evidence="5">HAZT.00-mixed</strain>
        <tissue evidence="5">Whole organism</tissue>
    </source>
</reference>
<dbReference type="PANTHER" id="PTHR19446">
    <property type="entry name" value="REVERSE TRANSCRIPTASES"/>
    <property type="match status" value="1"/>
</dbReference>